<proteinExistence type="predicted"/>
<sequence>QTCENGFCGGPNVCVCRVGYEQHPRNNFQCVSETPENHILKFCEFNLSQSVIFQEDSECFMIKEEVTITDDGRCQLLKFLPQSTCSQSNSRGLQECVKNFRCKSIKLINGSHEIHCNLETADFGTESVESITIGGSEWVDTVLVINLYQPINSSEDQVEHQA</sequence>
<organism evidence="1">
    <name type="scientific">Graphocephala atropunctata</name>
    <dbReference type="NCBI Taxonomy" id="36148"/>
    <lineage>
        <taxon>Eukaryota</taxon>
        <taxon>Metazoa</taxon>
        <taxon>Ecdysozoa</taxon>
        <taxon>Arthropoda</taxon>
        <taxon>Hexapoda</taxon>
        <taxon>Insecta</taxon>
        <taxon>Pterygota</taxon>
        <taxon>Neoptera</taxon>
        <taxon>Paraneoptera</taxon>
        <taxon>Hemiptera</taxon>
        <taxon>Auchenorrhyncha</taxon>
        <taxon>Membracoidea</taxon>
        <taxon>Cicadellidae</taxon>
        <taxon>Cicadellinae</taxon>
        <taxon>Cicadellini</taxon>
        <taxon>Graphocephala</taxon>
    </lineage>
</organism>
<gene>
    <name evidence="1" type="ORF">g.11316</name>
</gene>
<protein>
    <submittedName>
        <fullName evidence="1">Uncharacterized protein</fullName>
    </submittedName>
</protein>
<evidence type="ECO:0000313" key="1">
    <source>
        <dbReference type="EMBL" id="JAT32947.1"/>
    </source>
</evidence>
<accession>A0A1B6MAL0</accession>
<feature type="non-terminal residue" evidence="1">
    <location>
        <position position="1"/>
    </location>
</feature>
<name>A0A1B6MAL0_9HEMI</name>
<feature type="non-terminal residue" evidence="1">
    <location>
        <position position="162"/>
    </location>
</feature>
<dbReference type="AlphaFoldDB" id="A0A1B6MAL0"/>
<dbReference type="EMBL" id="GEBQ01007030">
    <property type="protein sequence ID" value="JAT32947.1"/>
    <property type="molecule type" value="Transcribed_RNA"/>
</dbReference>
<reference evidence="1" key="1">
    <citation type="submission" date="2015-11" db="EMBL/GenBank/DDBJ databases">
        <title>De novo transcriptome assembly of four potential Pierce s Disease insect vectors from Arizona vineyards.</title>
        <authorList>
            <person name="Tassone E.E."/>
        </authorList>
    </citation>
    <scope>NUCLEOTIDE SEQUENCE</scope>
</reference>